<evidence type="ECO:0000256" key="16">
    <source>
        <dbReference type="HAMAP-Rule" id="MF_01694"/>
    </source>
</evidence>
<evidence type="ECO:0000256" key="5">
    <source>
        <dbReference type="ARBA" id="ARBA00022485"/>
    </source>
</evidence>
<keyword evidence="20" id="KW-1185">Reference proteome</keyword>
<dbReference type="GO" id="GO:0051539">
    <property type="term" value="F:4 iron, 4 sulfur cluster binding"/>
    <property type="evidence" value="ECO:0007669"/>
    <property type="project" value="UniProtKB-KW"/>
</dbReference>
<reference evidence="19 20" key="1">
    <citation type="submission" date="2017-07" db="EMBL/GenBank/DDBJ databases">
        <title>Paenibacillus herberti R33 genome sequencing and assembly.</title>
        <authorList>
            <person name="Su W."/>
        </authorList>
    </citation>
    <scope>NUCLEOTIDE SEQUENCE [LARGE SCALE GENOMIC DNA]</scope>
    <source>
        <strain evidence="19 20">R33</strain>
    </source>
</reference>
<name>A0A229NWI9_9BACL</name>
<gene>
    <name evidence="16" type="primary">bioB</name>
    <name evidence="19" type="ORF">CGZ75_14795</name>
</gene>
<comment type="cofactor">
    <cofactor evidence="17">
        <name>[2Fe-2S] cluster</name>
        <dbReference type="ChEBI" id="CHEBI:190135"/>
    </cofactor>
    <text evidence="17">Binds 1 [2Fe-2S] cluster. The cluster is coordinated with 3 cysteines and 1 arginine.</text>
</comment>
<dbReference type="GO" id="GO:0051537">
    <property type="term" value="F:2 iron, 2 sulfur cluster binding"/>
    <property type="evidence" value="ECO:0007669"/>
    <property type="project" value="UniProtKB-KW"/>
</dbReference>
<dbReference type="Pfam" id="PF04055">
    <property type="entry name" value="Radical_SAM"/>
    <property type="match status" value="1"/>
</dbReference>
<dbReference type="InterPro" id="IPR013785">
    <property type="entry name" value="Aldolase_TIM"/>
</dbReference>
<comment type="cofactor">
    <cofactor evidence="16 17">
        <name>[4Fe-4S] cluster</name>
        <dbReference type="ChEBI" id="CHEBI:49883"/>
    </cofactor>
    <text evidence="16 17">Binds 1 [4Fe-4S] cluster. The cluster is coordinated with 3 cysteines and an exchangeable S-adenosyl-L-methionine.</text>
</comment>
<dbReference type="SMART" id="SM00729">
    <property type="entry name" value="Elp3"/>
    <property type="match status" value="1"/>
</dbReference>
<evidence type="ECO:0000256" key="9">
    <source>
        <dbReference type="ARBA" id="ARBA00022723"/>
    </source>
</evidence>
<evidence type="ECO:0000256" key="13">
    <source>
        <dbReference type="ARBA" id="ARBA00051157"/>
    </source>
</evidence>
<dbReference type="SMART" id="SM00876">
    <property type="entry name" value="BATS"/>
    <property type="match status" value="1"/>
</dbReference>
<evidence type="ECO:0000256" key="7">
    <source>
        <dbReference type="ARBA" id="ARBA00022691"/>
    </source>
</evidence>
<dbReference type="InterPro" id="IPR058240">
    <property type="entry name" value="rSAM_sf"/>
</dbReference>
<dbReference type="SFLD" id="SFLDG01060">
    <property type="entry name" value="BATS_domain_containing"/>
    <property type="match status" value="1"/>
</dbReference>
<dbReference type="RefSeq" id="WP_089525050.1">
    <property type="nucleotide sequence ID" value="NZ_NMUQ01000002.1"/>
</dbReference>
<comment type="catalytic activity">
    <reaction evidence="13 16">
        <text>(4R,5S)-dethiobiotin + (sulfur carrier)-SH + 2 reduced [2Fe-2S]-[ferredoxin] + 2 S-adenosyl-L-methionine = (sulfur carrier)-H + biotin + 2 5'-deoxyadenosine + 2 L-methionine + 2 oxidized [2Fe-2S]-[ferredoxin]</text>
        <dbReference type="Rhea" id="RHEA:22060"/>
        <dbReference type="Rhea" id="RHEA-COMP:10000"/>
        <dbReference type="Rhea" id="RHEA-COMP:10001"/>
        <dbReference type="Rhea" id="RHEA-COMP:14737"/>
        <dbReference type="Rhea" id="RHEA-COMP:14739"/>
        <dbReference type="ChEBI" id="CHEBI:17319"/>
        <dbReference type="ChEBI" id="CHEBI:29917"/>
        <dbReference type="ChEBI" id="CHEBI:33737"/>
        <dbReference type="ChEBI" id="CHEBI:33738"/>
        <dbReference type="ChEBI" id="CHEBI:57586"/>
        <dbReference type="ChEBI" id="CHEBI:57844"/>
        <dbReference type="ChEBI" id="CHEBI:59789"/>
        <dbReference type="ChEBI" id="CHEBI:64428"/>
        <dbReference type="ChEBI" id="CHEBI:149473"/>
        <dbReference type="EC" id="2.8.1.6"/>
    </reaction>
</comment>
<dbReference type="NCBIfam" id="TIGR00433">
    <property type="entry name" value="bioB"/>
    <property type="match status" value="1"/>
</dbReference>
<dbReference type="PIRSF" id="PIRSF001619">
    <property type="entry name" value="Biotin_synth"/>
    <property type="match status" value="1"/>
</dbReference>
<dbReference type="PROSITE" id="PS51918">
    <property type="entry name" value="RADICAL_SAM"/>
    <property type="match status" value="1"/>
</dbReference>
<keyword evidence="12 16" id="KW-0411">Iron-sulfur</keyword>
<dbReference type="InterPro" id="IPR002684">
    <property type="entry name" value="Biotin_synth/BioAB"/>
</dbReference>
<dbReference type="HAMAP" id="MF_01694">
    <property type="entry name" value="BioB"/>
    <property type="match status" value="1"/>
</dbReference>
<dbReference type="PANTHER" id="PTHR22976:SF2">
    <property type="entry name" value="BIOTIN SYNTHASE, MITOCHONDRIAL"/>
    <property type="match status" value="1"/>
</dbReference>
<feature type="binding site" evidence="16 17">
    <location>
        <position position="75"/>
    </location>
    <ligand>
        <name>[4Fe-4S] cluster</name>
        <dbReference type="ChEBI" id="CHEBI:49883"/>
        <note>4Fe-4S-S-AdoMet</note>
    </ligand>
</feature>
<comment type="pathway">
    <text evidence="1 16">Cofactor biosynthesis; biotin biosynthesis; biotin from 7,8-diaminononanoate: step 2/2.</text>
</comment>
<evidence type="ECO:0000256" key="2">
    <source>
        <dbReference type="ARBA" id="ARBA00010765"/>
    </source>
</evidence>
<evidence type="ECO:0000256" key="11">
    <source>
        <dbReference type="ARBA" id="ARBA00023004"/>
    </source>
</evidence>
<dbReference type="SFLD" id="SFLDS00029">
    <property type="entry name" value="Radical_SAM"/>
    <property type="match status" value="1"/>
</dbReference>
<feature type="binding site" evidence="16 17">
    <location>
        <position position="211"/>
    </location>
    <ligand>
        <name>[2Fe-2S] cluster</name>
        <dbReference type="ChEBI" id="CHEBI:190135"/>
    </ligand>
</feature>
<dbReference type="GO" id="GO:0009102">
    <property type="term" value="P:biotin biosynthetic process"/>
    <property type="evidence" value="ECO:0007669"/>
    <property type="project" value="UniProtKB-UniRule"/>
</dbReference>
<keyword evidence="9 16" id="KW-0479">Metal-binding</keyword>
<dbReference type="Gene3D" id="3.20.20.70">
    <property type="entry name" value="Aldolase class I"/>
    <property type="match status" value="1"/>
</dbReference>
<keyword evidence="5 16" id="KW-0004">4Fe-4S</keyword>
<feature type="binding site" evidence="16 17">
    <location>
        <position position="119"/>
    </location>
    <ligand>
        <name>[2Fe-2S] cluster</name>
        <dbReference type="ChEBI" id="CHEBI:190135"/>
    </ligand>
</feature>
<dbReference type="AlphaFoldDB" id="A0A229NWI9"/>
<comment type="cofactor">
    <cofactor evidence="16">
        <name>[2Fe-2S] cluster</name>
        <dbReference type="ChEBI" id="CHEBI:190135"/>
    </cofactor>
    <text evidence="16">Binds 1 [2Fe-2S] cluster. The cluster is coordinated with 3 cysteines and 1 arginine.</text>
</comment>
<evidence type="ECO:0000259" key="18">
    <source>
        <dbReference type="PROSITE" id="PS51918"/>
    </source>
</evidence>
<feature type="binding site" evidence="16 17">
    <location>
        <position position="281"/>
    </location>
    <ligand>
        <name>[2Fe-2S] cluster</name>
        <dbReference type="ChEBI" id="CHEBI:190135"/>
    </ligand>
</feature>
<feature type="binding site" evidence="16 17">
    <location>
        <position position="79"/>
    </location>
    <ligand>
        <name>[4Fe-4S] cluster</name>
        <dbReference type="ChEBI" id="CHEBI:49883"/>
        <note>4Fe-4S-S-AdoMet</note>
    </ligand>
</feature>
<keyword evidence="7 16" id="KW-0949">S-adenosyl-L-methionine</keyword>
<dbReference type="InterPro" id="IPR010722">
    <property type="entry name" value="BATS_dom"/>
</dbReference>
<dbReference type="Proteomes" id="UP000215145">
    <property type="component" value="Unassembled WGS sequence"/>
</dbReference>
<dbReference type="Pfam" id="PF06968">
    <property type="entry name" value="BATS"/>
    <property type="match status" value="1"/>
</dbReference>
<proteinExistence type="inferred from homology"/>
<dbReference type="SUPFAM" id="SSF102114">
    <property type="entry name" value="Radical SAM enzymes"/>
    <property type="match status" value="1"/>
</dbReference>
<sequence length="351" mass="39010">MTNVFKDVAVPPNWDQLADGVLSGTWLTRKEAREILDADELQLLPLLQATFRIRRHYFGRKVKLNMLLNAKSGLCPEDCGYCSQSIVSNAPIPKYALLDRETLLAGAREAYARGAGTFCIVASGRGPSRSETTRIADIVREITTELPLKVCACLGQLTADQASQLQDAGVKRYNHNLNTSSAYHDQVVTTHSYEERLNTLNKVKQAGMSPCSGIIIGMGESLEDRIEMAYALRELDADSIPVNFLHPIPGTPMEGLSPVRPMDGLRMLALLRFVCPDKEIRVAGGRELTLRSLQPLALYAANSIFLGDYLTTSGQEWKKDHEMLEDLGFEVERITPEVSEEWETTLRTIPE</sequence>
<dbReference type="OrthoDB" id="9786826at2"/>
<feature type="binding site" evidence="16 17">
    <location>
        <position position="151"/>
    </location>
    <ligand>
        <name>[2Fe-2S] cluster</name>
        <dbReference type="ChEBI" id="CHEBI:190135"/>
    </ligand>
</feature>
<evidence type="ECO:0000256" key="3">
    <source>
        <dbReference type="ARBA" id="ARBA00011738"/>
    </source>
</evidence>
<accession>A0A229NWI9</accession>
<feature type="binding site" evidence="16 17">
    <location>
        <position position="82"/>
    </location>
    <ligand>
        <name>[4Fe-4S] cluster</name>
        <dbReference type="ChEBI" id="CHEBI:49883"/>
        <note>4Fe-4S-S-AdoMet</note>
    </ligand>
</feature>
<dbReference type="UniPathway" id="UPA00078">
    <property type="reaction ID" value="UER00162"/>
</dbReference>
<evidence type="ECO:0000256" key="17">
    <source>
        <dbReference type="PIRSR" id="PIRSR001619-1"/>
    </source>
</evidence>
<keyword evidence="11 16" id="KW-0408">Iron</keyword>
<feature type="domain" description="Radical SAM core" evidence="18">
    <location>
        <begin position="57"/>
        <end position="286"/>
    </location>
</feature>
<evidence type="ECO:0000256" key="12">
    <source>
        <dbReference type="ARBA" id="ARBA00023014"/>
    </source>
</evidence>
<dbReference type="InterPro" id="IPR024177">
    <property type="entry name" value="Biotin_synthase"/>
</dbReference>
<dbReference type="PANTHER" id="PTHR22976">
    <property type="entry name" value="BIOTIN SYNTHASE"/>
    <property type="match status" value="1"/>
</dbReference>
<keyword evidence="8 16" id="KW-0001">2Fe-2S</keyword>
<evidence type="ECO:0000256" key="8">
    <source>
        <dbReference type="ARBA" id="ARBA00022714"/>
    </source>
</evidence>
<comment type="function">
    <text evidence="14 16">Catalyzes the conversion of dethiobiotin (DTB) to biotin by the insertion of a sulfur atom into dethiobiotin via a radical-based mechanism.</text>
</comment>
<organism evidence="19 20">
    <name type="scientific">Paenibacillus herberti</name>
    <dbReference type="NCBI Taxonomy" id="1619309"/>
    <lineage>
        <taxon>Bacteria</taxon>
        <taxon>Bacillati</taxon>
        <taxon>Bacillota</taxon>
        <taxon>Bacilli</taxon>
        <taxon>Bacillales</taxon>
        <taxon>Paenibacillaceae</taxon>
        <taxon>Paenibacillus</taxon>
    </lineage>
</organism>
<dbReference type="SFLD" id="SFLDG01278">
    <property type="entry name" value="biotin_synthase_like"/>
    <property type="match status" value="1"/>
</dbReference>
<keyword evidence="10 16" id="KW-0093">Biotin biosynthesis</keyword>
<evidence type="ECO:0000256" key="14">
    <source>
        <dbReference type="ARBA" id="ARBA00057568"/>
    </source>
</evidence>
<dbReference type="InterPro" id="IPR007197">
    <property type="entry name" value="rSAM"/>
</dbReference>
<evidence type="ECO:0000256" key="15">
    <source>
        <dbReference type="ARBA" id="ARBA00070199"/>
    </source>
</evidence>
<protein>
    <recommendedName>
        <fullName evidence="15 16">Biotin synthase</fullName>
        <ecNumber evidence="4 16">2.8.1.6</ecNumber>
    </recommendedName>
</protein>
<evidence type="ECO:0000256" key="6">
    <source>
        <dbReference type="ARBA" id="ARBA00022679"/>
    </source>
</evidence>
<comment type="caution">
    <text evidence="19">The sequence shown here is derived from an EMBL/GenBank/DDBJ whole genome shotgun (WGS) entry which is preliminary data.</text>
</comment>
<dbReference type="GO" id="GO:0005506">
    <property type="term" value="F:iron ion binding"/>
    <property type="evidence" value="ECO:0007669"/>
    <property type="project" value="UniProtKB-UniRule"/>
</dbReference>
<keyword evidence="6 16" id="KW-0808">Transferase</keyword>
<dbReference type="CDD" id="cd01335">
    <property type="entry name" value="Radical_SAM"/>
    <property type="match status" value="1"/>
</dbReference>
<dbReference type="FunFam" id="3.20.20.70:FF:000026">
    <property type="entry name" value="Biotin synthase"/>
    <property type="match status" value="1"/>
</dbReference>
<evidence type="ECO:0000313" key="20">
    <source>
        <dbReference type="Proteomes" id="UP000215145"/>
    </source>
</evidence>
<comment type="similarity">
    <text evidence="2 16">Belongs to the radical SAM superfamily. Biotin synthase family.</text>
</comment>
<evidence type="ECO:0000313" key="19">
    <source>
        <dbReference type="EMBL" id="OXM14228.1"/>
    </source>
</evidence>
<dbReference type="EMBL" id="NMUQ01000002">
    <property type="protein sequence ID" value="OXM14228.1"/>
    <property type="molecule type" value="Genomic_DNA"/>
</dbReference>
<evidence type="ECO:0000256" key="10">
    <source>
        <dbReference type="ARBA" id="ARBA00022756"/>
    </source>
</evidence>
<dbReference type="GO" id="GO:0004076">
    <property type="term" value="F:biotin synthase activity"/>
    <property type="evidence" value="ECO:0007669"/>
    <property type="project" value="UniProtKB-UniRule"/>
</dbReference>
<dbReference type="EC" id="2.8.1.6" evidence="4 16"/>
<evidence type="ECO:0000256" key="1">
    <source>
        <dbReference type="ARBA" id="ARBA00004942"/>
    </source>
</evidence>
<comment type="subunit">
    <text evidence="3 16">Homodimer.</text>
</comment>
<evidence type="ECO:0000256" key="4">
    <source>
        <dbReference type="ARBA" id="ARBA00012236"/>
    </source>
</evidence>
<dbReference type="InterPro" id="IPR006638">
    <property type="entry name" value="Elp3/MiaA/NifB-like_rSAM"/>
</dbReference>